<keyword evidence="2" id="KW-1277">Toxin-antitoxin system</keyword>
<accession>A0A5B0X4V4</accession>
<protein>
    <submittedName>
        <fullName evidence="3">Type II toxin-antitoxin system RelE/ParE family toxin</fullName>
    </submittedName>
</protein>
<comment type="caution">
    <text evidence="3">The sequence shown here is derived from an EMBL/GenBank/DDBJ whole genome shotgun (WGS) entry which is preliminary data.</text>
</comment>
<reference evidence="3 4" key="1">
    <citation type="submission" date="2019-09" db="EMBL/GenBank/DDBJ databases">
        <title>Whole genome sequence of Photorhabdus heterorhabditis strain ETL (Enterobacteriales: Enterobacteriaceae) a bacterial symbiont of Heterorhabditis zealandica strain ETL (Rhabditida: Heterorhabditidae).</title>
        <authorList>
            <person name="Lulamba T.E."/>
            <person name="Serepa-Dlamini M.H."/>
        </authorList>
    </citation>
    <scope>NUCLEOTIDE SEQUENCE [LARGE SCALE GENOMIC DNA]</scope>
    <source>
        <strain evidence="3 4">ETL</strain>
    </source>
</reference>
<sequence>MKGNFVLTLEWRETARADLLTIIDYISDDNLHAAQQLKNAIENKVATLPERPQLYRAGRIPGTQEMVVRSNYIVVYTETTHTVVILRVLHTSQQWPPSNGIKVTKSKT</sequence>
<name>A0A5B0X4V4_9GAMM</name>
<dbReference type="InterPro" id="IPR051803">
    <property type="entry name" value="TA_system_RelE-like_toxin"/>
</dbReference>
<dbReference type="PANTHER" id="PTHR33755">
    <property type="entry name" value="TOXIN PARE1-RELATED"/>
    <property type="match status" value="1"/>
</dbReference>
<organism evidence="3 4">
    <name type="scientific">Photorhabdus heterorhabditis</name>
    <dbReference type="NCBI Taxonomy" id="880156"/>
    <lineage>
        <taxon>Bacteria</taxon>
        <taxon>Pseudomonadati</taxon>
        <taxon>Pseudomonadota</taxon>
        <taxon>Gammaproteobacteria</taxon>
        <taxon>Enterobacterales</taxon>
        <taxon>Morganellaceae</taxon>
        <taxon>Photorhabdus</taxon>
    </lineage>
</organism>
<evidence type="ECO:0000256" key="1">
    <source>
        <dbReference type="ARBA" id="ARBA00006226"/>
    </source>
</evidence>
<dbReference type="InterPro" id="IPR007712">
    <property type="entry name" value="RelE/ParE_toxin"/>
</dbReference>
<dbReference type="AlphaFoldDB" id="A0A5B0X4V4"/>
<comment type="similarity">
    <text evidence="1">Belongs to the RelE toxin family.</text>
</comment>
<proteinExistence type="inferred from homology"/>
<evidence type="ECO:0000313" key="3">
    <source>
        <dbReference type="EMBL" id="KAA1193735.1"/>
    </source>
</evidence>
<dbReference type="InterPro" id="IPR035093">
    <property type="entry name" value="RelE/ParE_toxin_dom_sf"/>
</dbReference>
<dbReference type="OrthoDB" id="9798046at2"/>
<dbReference type="Gene3D" id="3.30.2310.20">
    <property type="entry name" value="RelE-like"/>
    <property type="match status" value="1"/>
</dbReference>
<evidence type="ECO:0000256" key="2">
    <source>
        <dbReference type="ARBA" id="ARBA00022649"/>
    </source>
</evidence>
<dbReference type="NCBIfam" id="TIGR02385">
    <property type="entry name" value="RelE_StbE"/>
    <property type="match status" value="1"/>
</dbReference>
<dbReference type="Proteomes" id="UP000322184">
    <property type="component" value="Unassembled WGS sequence"/>
</dbReference>
<dbReference type="Pfam" id="PF05016">
    <property type="entry name" value="ParE_toxin"/>
    <property type="match status" value="1"/>
</dbReference>
<evidence type="ECO:0000313" key="4">
    <source>
        <dbReference type="Proteomes" id="UP000322184"/>
    </source>
</evidence>
<dbReference type="EMBL" id="VTUW01000008">
    <property type="protein sequence ID" value="KAA1193735.1"/>
    <property type="molecule type" value="Genomic_DNA"/>
</dbReference>
<gene>
    <name evidence="3" type="ORF">F0L16_06825</name>
</gene>